<dbReference type="AlphaFoldDB" id="I0W972"/>
<evidence type="ECO:0000259" key="2">
    <source>
        <dbReference type="Pfam" id="PF24346"/>
    </source>
</evidence>
<feature type="domain" description="DUF7507" evidence="2">
    <location>
        <begin position="1"/>
        <end position="38"/>
    </location>
</feature>
<feature type="compositionally biased region" description="Polar residues" evidence="1">
    <location>
        <begin position="65"/>
        <end position="86"/>
    </location>
</feature>
<feature type="region of interest" description="Disordered" evidence="1">
    <location>
        <begin position="22"/>
        <end position="93"/>
    </location>
</feature>
<evidence type="ECO:0000313" key="3">
    <source>
        <dbReference type="EMBL" id="EID72938.1"/>
    </source>
</evidence>
<reference evidence="3 4" key="1">
    <citation type="journal article" date="2012" name="J. Bacteriol.">
        <title>Genome Sequence of the Halotolerant Bacterium Imtechella halotolerans K1T.</title>
        <authorList>
            <person name="Kumar S."/>
            <person name="Vikram S."/>
            <person name="Subramanian S."/>
            <person name="Raghava G.P."/>
            <person name="Pinnaka A.K."/>
        </authorList>
    </citation>
    <scope>NUCLEOTIDE SEQUENCE [LARGE SCALE GENOMIC DNA]</scope>
    <source>
        <strain evidence="3 4">K1</strain>
    </source>
</reference>
<evidence type="ECO:0000256" key="1">
    <source>
        <dbReference type="SAM" id="MobiDB-lite"/>
    </source>
</evidence>
<feature type="non-terminal residue" evidence="3">
    <location>
        <position position="93"/>
    </location>
</feature>
<gene>
    <name evidence="3" type="ORF">W5A_10989</name>
</gene>
<feature type="non-terminal residue" evidence="3">
    <location>
        <position position="1"/>
    </location>
</feature>
<dbReference type="STRING" id="946077.W5A_10989"/>
<feature type="compositionally biased region" description="Acidic residues" evidence="1">
    <location>
        <begin position="33"/>
        <end position="57"/>
    </location>
</feature>
<dbReference type="Proteomes" id="UP000005938">
    <property type="component" value="Unassembled WGS sequence"/>
</dbReference>
<organism evidence="3 4">
    <name type="scientific">Imtechella halotolerans K1</name>
    <dbReference type="NCBI Taxonomy" id="946077"/>
    <lineage>
        <taxon>Bacteria</taxon>
        <taxon>Pseudomonadati</taxon>
        <taxon>Bacteroidota</taxon>
        <taxon>Flavobacteriia</taxon>
        <taxon>Flavobacteriales</taxon>
        <taxon>Flavobacteriaceae</taxon>
        <taxon>Imtechella</taxon>
    </lineage>
</organism>
<accession>I0W972</accession>
<dbReference type="EMBL" id="AJJU01000025">
    <property type="protein sequence ID" value="EID72938.1"/>
    <property type="molecule type" value="Genomic_DNA"/>
</dbReference>
<evidence type="ECO:0000313" key="4">
    <source>
        <dbReference type="Proteomes" id="UP000005938"/>
    </source>
</evidence>
<sequence length="93" mass="9775">TTTFSATYTITQSDIDAGVVENQATATGKDPNDVDVSDTSDDPTDSTDVDPDNDGDPDDKTTTTLPQRGSISLLKTATLNDTNNNGYADVDET</sequence>
<dbReference type="InterPro" id="IPR055354">
    <property type="entry name" value="DUF7507"/>
</dbReference>
<dbReference type="Pfam" id="PF24346">
    <property type="entry name" value="DUF7507"/>
    <property type="match status" value="1"/>
</dbReference>
<dbReference type="RefSeq" id="WP_008240535.1">
    <property type="nucleotide sequence ID" value="NZ_AJJU01000025.1"/>
</dbReference>
<dbReference type="eggNOG" id="COG4932">
    <property type="taxonomic scope" value="Bacteria"/>
</dbReference>
<keyword evidence="4" id="KW-1185">Reference proteome</keyword>
<proteinExistence type="predicted"/>
<protein>
    <submittedName>
        <fullName evidence="3">Conserved repeat domain-containing protein</fullName>
    </submittedName>
</protein>
<name>I0W972_9FLAO</name>
<comment type="caution">
    <text evidence="3">The sequence shown here is derived from an EMBL/GenBank/DDBJ whole genome shotgun (WGS) entry which is preliminary data.</text>
</comment>